<dbReference type="GO" id="GO:0046872">
    <property type="term" value="F:metal ion binding"/>
    <property type="evidence" value="ECO:0007669"/>
    <property type="project" value="UniProtKB-KW"/>
</dbReference>
<dbReference type="EC" id="3.6.-.-" evidence="6"/>
<reference evidence="9 10" key="1">
    <citation type="submission" date="2015-11" db="EMBL/GenBank/DDBJ databases">
        <title>Genomic analysis of 38 Legionella species identifies large and diverse effector repertoires.</title>
        <authorList>
            <person name="Burstein D."/>
            <person name="Amaro F."/>
            <person name="Zusman T."/>
            <person name="Lifshitz Z."/>
            <person name="Cohen O."/>
            <person name="Gilbert J.A."/>
            <person name="Pupko T."/>
            <person name="Shuman H.A."/>
            <person name="Segal G."/>
        </authorList>
    </citation>
    <scope>NUCLEOTIDE SEQUENCE [LARGE SCALE GENOMIC DNA]</scope>
    <source>
        <strain evidence="9 10">ATCC 43878</strain>
    </source>
</reference>
<comment type="subcellular location">
    <subcellularLocation>
        <location evidence="6">Cytoplasm</location>
    </subcellularLocation>
</comment>
<dbReference type="SUPFAM" id="SSF52540">
    <property type="entry name" value="P-loop containing nucleoside triphosphate hydrolases"/>
    <property type="match status" value="1"/>
</dbReference>
<feature type="binding site" evidence="6">
    <location>
        <position position="119"/>
    </location>
    <ligand>
        <name>(6S)-5-formyl-5,6,7,8-tetrahydrofolate</name>
        <dbReference type="ChEBI" id="CHEBI:57457"/>
    </ligand>
</feature>
<evidence type="ECO:0000256" key="3">
    <source>
        <dbReference type="ARBA" id="ARBA00022741"/>
    </source>
</evidence>
<feature type="binding site" evidence="6">
    <location>
        <begin position="269"/>
        <end position="272"/>
    </location>
    <ligand>
        <name>GTP</name>
        <dbReference type="ChEBI" id="CHEBI:37565"/>
    </ligand>
</feature>
<evidence type="ECO:0000259" key="8">
    <source>
        <dbReference type="PROSITE" id="PS51709"/>
    </source>
</evidence>
<keyword evidence="6" id="KW-0460">Magnesium</keyword>
<feature type="binding site" evidence="6">
    <location>
        <begin position="225"/>
        <end position="230"/>
    </location>
    <ligand>
        <name>GTP</name>
        <dbReference type="ChEBI" id="CHEBI:37565"/>
    </ligand>
</feature>
<keyword evidence="5 6" id="KW-0342">GTP-binding</keyword>
<dbReference type="NCBIfam" id="TIGR00231">
    <property type="entry name" value="small_GTP"/>
    <property type="match status" value="1"/>
</dbReference>
<dbReference type="HAMAP" id="MF_00379">
    <property type="entry name" value="GTPase_MnmE"/>
    <property type="match status" value="1"/>
</dbReference>
<dbReference type="RefSeq" id="WP_058441232.1">
    <property type="nucleotide sequence ID" value="NZ_CAAAHU010000006.1"/>
</dbReference>
<keyword evidence="6" id="KW-0963">Cytoplasm</keyword>
<dbReference type="InterPro" id="IPR025867">
    <property type="entry name" value="MnmE_helical"/>
</dbReference>
<proteinExistence type="inferred from homology"/>
<keyword evidence="2 6" id="KW-0819">tRNA processing</keyword>
<dbReference type="NCBIfam" id="TIGR00450">
    <property type="entry name" value="mnmE_trmE_thdF"/>
    <property type="match status" value="1"/>
</dbReference>
<dbReference type="Gene3D" id="3.30.1360.120">
    <property type="entry name" value="Probable tRNA modification gtpase trme, domain 1"/>
    <property type="match status" value="1"/>
</dbReference>
<keyword evidence="10" id="KW-1185">Reference proteome</keyword>
<dbReference type="GO" id="GO:0005525">
    <property type="term" value="F:GTP binding"/>
    <property type="evidence" value="ECO:0007669"/>
    <property type="project" value="UniProtKB-UniRule"/>
</dbReference>
<dbReference type="Proteomes" id="UP000054742">
    <property type="component" value="Unassembled WGS sequence"/>
</dbReference>
<feature type="binding site" evidence="6">
    <location>
        <position position="22"/>
    </location>
    <ligand>
        <name>(6S)-5-formyl-5,6,7,8-tetrahydrofolate</name>
        <dbReference type="ChEBI" id="CHEBI:57457"/>
    </ligand>
</feature>
<feature type="domain" description="TrmE-type G" evidence="8">
    <location>
        <begin position="215"/>
        <end position="370"/>
    </location>
</feature>
<dbReference type="GO" id="GO:0003924">
    <property type="term" value="F:GTPase activity"/>
    <property type="evidence" value="ECO:0007669"/>
    <property type="project" value="UniProtKB-UniRule"/>
</dbReference>
<feature type="binding site" evidence="6">
    <location>
        <position position="229"/>
    </location>
    <ligand>
        <name>Mg(2+)</name>
        <dbReference type="ChEBI" id="CHEBI:18420"/>
    </ligand>
</feature>
<feature type="binding site" evidence="6">
    <location>
        <position position="80"/>
    </location>
    <ligand>
        <name>(6S)-5-formyl-5,6,7,8-tetrahydrofolate</name>
        <dbReference type="ChEBI" id="CHEBI:57457"/>
    </ligand>
</feature>
<evidence type="ECO:0000256" key="4">
    <source>
        <dbReference type="ARBA" id="ARBA00022958"/>
    </source>
</evidence>
<dbReference type="InterPro" id="IPR004520">
    <property type="entry name" value="GTPase_MnmE"/>
</dbReference>
<comment type="function">
    <text evidence="6">Exhibits a very high intrinsic GTPase hydrolysis rate. Involved in the addition of a carboxymethylaminomethyl (cmnm) group at the wobble position (U34) of certain tRNAs, forming tRNA-cmnm(5)s(2)U34.</text>
</comment>
<feature type="binding site" evidence="6">
    <location>
        <begin position="244"/>
        <end position="250"/>
    </location>
    <ligand>
        <name>GTP</name>
        <dbReference type="ChEBI" id="CHEBI:37565"/>
    </ligand>
</feature>
<evidence type="ECO:0000256" key="5">
    <source>
        <dbReference type="ARBA" id="ARBA00023134"/>
    </source>
</evidence>
<feature type="binding site" evidence="6">
    <location>
        <position position="250"/>
    </location>
    <ligand>
        <name>Mg(2+)</name>
        <dbReference type="ChEBI" id="CHEBI:18420"/>
    </ligand>
</feature>
<dbReference type="PANTHER" id="PTHR42714">
    <property type="entry name" value="TRNA MODIFICATION GTPASE GTPBP3"/>
    <property type="match status" value="1"/>
</dbReference>
<organism evidence="9 10">
    <name type="scientific">Legionella brunensis</name>
    <dbReference type="NCBI Taxonomy" id="29422"/>
    <lineage>
        <taxon>Bacteria</taxon>
        <taxon>Pseudomonadati</taxon>
        <taxon>Pseudomonadota</taxon>
        <taxon>Gammaproteobacteria</taxon>
        <taxon>Legionellales</taxon>
        <taxon>Legionellaceae</taxon>
        <taxon>Legionella</taxon>
    </lineage>
</organism>
<dbReference type="Pfam" id="PF12631">
    <property type="entry name" value="MnmE_helical"/>
    <property type="match status" value="1"/>
</dbReference>
<dbReference type="CDD" id="cd04164">
    <property type="entry name" value="trmE"/>
    <property type="match status" value="1"/>
</dbReference>
<dbReference type="InterPro" id="IPR018948">
    <property type="entry name" value="GTP-bd_TrmE_N"/>
</dbReference>
<dbReference type="InterPro" id="IPR027368">
    <property type="entry name" value="MnmE_dom2"/>
</dbReference>
<dbReference type="Pfam" id="PF01926">
    <property type="entry name" value="MMR_HSR1"/>
    <property type="match status" value="1"/>
</dbReference>
<keyword evidence="6" id="KW-0378">Hydrolase</keyword>
<sequence length="446" mass="48557">MQVDTIVAIATPPGRGGVGIVRLSGPLSYAIAMVLNGHKTLKPRIANYCSFKNHDNEVIDTGLAIFFKAPHSFTGEDIVELQVHGSPVALDSLLSECVVAGARLARPGEFSERAFLNDKIDLTQAEAIADLIHASSQTAARLAVRSLQGDFSKKIHELNEQIIHLRLFVEAAIDFPEEEIDFLSDGKVATLLATILEQLTTIRSSATQGAILREGLAIVIAGRPNAGKSTLINGLSGRDVAIVTDVAGTTRDVMRENILLDDIPLHLVDTAGLRESDDLVEQEGIKRAWQEVSRADCVLMVIDINQKEASIDLSDEIRNALPAGVPVIQVFNKIDSLNLPAKKDEHTLYISAKSGEGLELLKEKIKEVVGYQPTEGQFLARRRHLQALDEAKRFLVTGQKQLADHRAGELLAEDLRLAHQALCEITGEFSSDDLLGRIFSSFCIGK</sequence>
<feature type="binding site" evidence="6">
    <location>
        <position position="446"/>
    </location>
    <ligand>
        <name>(6S)-5-formyl-5,6,7,8-tetrahydrofolate</name>
        <dbReference type="ChEBI" id="CHEBI:57457"/>
    </ligand>
</feature>
<dbReference type="STRING" id="29422.Lbru_1157"/>
<gene>
    <name evidence="6 9" type="primary">trmE</name>
    <name evidence="6" type="synonym">mnmE</name>
    <name evidence="9" type="ORF">Lbru_1157</name>
</gene>
<dbReference type="InterPro" id="IPR031168">
    <property type="entry name" value="G_TrmE"/>
</dbReference>
<name>A0A0W0SNR2_9GAMM</name>
<dbReference type="Gene3D" id="3.40.50.300">
    <property type="entry name" value="P-loop containing nucleotide triphosphate hydrolases"/>
    <property type="match status" value="1"/>
</dbReference>
<protein>
    <recommendedName>
        <fullName evidence="6">tRNA modification GTPase MnmE</fullName>
        <ecNumber evidence="6">3.6.-.-</ecNumber>
    </recommendedName>
</protein>
<comment type="caution">
    <text evidence="9">The sequence shown here is derived from an EMBL/GenBank/DDBJ whole genome shotgun (WGS) entry which is preliminary data.</text>
</comment>
<feature type="binding site" evidence="6">
    <location>
        <position position="246"/>
    </location>
    <ligand>
        <name>K(+)</name>
        <dbReference type="ChEBI" id="CHEBI:29103"/>
    </ligand>
</feature>
<dbReference type="NCBIfam" id="NF003661">
    <property type="entry name" value="PRK05291.1-3"/>
    <property type="match status" value="1"/>
</dbReference>
<dbReference type="PROSITE" id="PS51709">
    <property type="entry name" value="G_TRME"/>
    <property type="match status" value="1"/>
</dbReference>
<dbReference type="GO" id="GO:0005829">
    <property type="term" value="C:cytosol"/>
    <property type="evidence" value="ECO:0007669"/>
    <property type="project" value="TreeGrafter"/>
</dbReference>
<evidence type="ECO:0000256" key="2">
    <source>
        <dbReference type="ARBA" id="ARBA00022694"/>
    </source>
</evidence>
<dbReference type="InterPro" id="IPR027266">
    <property type="entry name" value="TrmE/GcvT-like"/>
</dbReference>
<dbReference type="InterPro" id="IPR027417">
    <property type="entry name" value="P-loop_NTPase"/>
</dbReference>
<comment type="cofactor">
    <cofactor evidence="6">
        <name>K(+)</name>
        <dbReference type="ChEBI" id="CHEBI:29103"/>
    </cofactor>
    <text evidence="6">Binds 1 potassium ion per subunit.</text>
</comment>
<evidence type="ECO:0000256" key="1">
    <source>
        <dbReference type="ARBA" id="ARBA00011043"/>
    </source>
</evidence>
<dbReference type="GO" id="GO:0002098">
    <property type="term" value="P:tRNA wobble uridine modification"/>
    <property type="evidence" value="ECO:0007669"/>
    <property type="project" value="TreeGrafter"/>
</dbReference>
<dbReference type="EMBL" id="LNXV01000008">
    <property type="protein sequence ID" value="KTC84942.1"/>
    <property type="molecule type" value="Genomic_DNA"/>
</dbReference>
<dbReference type="OrthoDB" id="9805918at2"/>
<comment type="subunit">
    <text evidence="6">Homodimer. Heterotetramer of two MnmE and two MnmG subunits.</text>
</comment>
<dbReference type="AlphaFoldDB" id="A0A0W0SNR2"/>
<keyword evidence="3 6" id="KW-0547">Nucleotide-binding</keyword>
<accession>A0A0W0SNR2</accession>
<feature type="binding site" evidence="6">
    <location>
        <position position="249"/>
    </location>
    <ligand>
        <name>K(+)</name>
        <dbReference type="ChEBI" id="CHEBI:29103"/>
    </ligand>
</feature>
<evidence type="ECO:0000256" key="6">
    <source>
        <dbReference type="HAMAP-Rule" id="MF_00379"/>
    </source>
</evidence>
<comment type="caution">
    <text evidence="6">Lacks conserved residue(s) required for the propagation of feature annotation.</text>
</comment>
<keyword evidence="6" id="KW-0479">Metal-binding</keyword>
<dbReference type="CDD" id="cd14858">
    <property type="entry name" value="TrmE_N"/>
    <property type="match status" value="1"/>
</dbReference>
<comment type="similarity">
    <text evidence="1 6 7">Belongs to the TRAFAC class TrmE-Era-EngA-EngB-Septin-like GTPase superfamily. TrmE GTPase family.</text>
</comment>
<dbReference type="InterPro" id="IPR005225">
    <property type="entry name" value="Small_GTP-bd"/>
</dbReference>
<feature type="binding site" evidence="6">
    <location>
        <position position="225"/>
    </location>
    <ligand>
        <name>K(+)</name>
        <dbReference type="ChEBI" id="CHEBI:29103"/>
    </ligand>
</feature>
<dbReference type="PANTHER" id="PTHR42714:SF2">
    <property type="entry name" value="TRNA MODIFICATION GTPASE GTPBP3, MITOCHONDRIAL"/>
    <property type="match status" value="1"/>
</dbReference>
<feature type="binding site" evidence="6">
    <location>
        <position position="244"/>
    </location>
    <ligand>
        <name>K(+)</name>
        <dbReference type="ChEBI" id="CHEBI:29103"/>
    </ligand>
</feature>
<evidence type="ECO:0000256" key="7">
    <source>
        <dbReference type="RuleBase" id="RU003313"/>
    </source>
</evidence>
<evidence type="ECO:0000313" key="10">
    <source>
        <dbReference type="Proteomes" id="UP000054742"/>
    </source>
</evidence>
<dbReference type="Pfam" id="PF10396">
    <property type="entry name" value="TrmE_N"/>
    <property type="match status" value="1"/>
</dbReference>
<keyword evidence="4 6" id="KW-0630">Potassium</keyword>
<dbReference type="InterPro" id="IPR006073">
    <property type="entry name" value="GTP-bd"/>
</dbReference>
<dbReference type="Gene3D" id="1.20.120.430">
    <property type="entry name" value="tRNA modification GTPase MnmE domain 2"/>
    <property type="match status" value="1"/>
</dbReference>
<dbReference type="GO" id="GO:0030488">
    <property type="term" value="P:tRNA methylation"/>
    <property type="evidence" value="ECO:0007669"/>
    <property type="project" value="TreeGrafter"/>
</dbReference>
<evidence type="ECO:0000313" key="9">
    <source>
        <dbReference type="EMBL" id="KTC84942.1"/>
    </source>
</evidence>
<dbReference type="PATRIC" id="fig|29422.6.peg.1218"/>
<dbReference type="SUPFAM" id="SSF116878">
    <property type="entry name" value="TrmE connector domain"/>
    <property type="match status" value="1"/>
</dbReference>